<feature type="transmembrane region" description="Helical" evidence="10">
    <location>
        <begin position="814"/>
        <end position="831"/>
    </location>
</feature>
<feature type="domain" description="MrpA C-terminal/MbhD" evidence="14">
    <location>
        <begin position="600"/>
        <end position="664"/>
    </location>
</feature>
<evidence type="ECO:0000256" key="10">
    <source>
        <dbReference type="SAM" id="Phobius"/>
    </source>
</evidence>
<feature type="transmembrane region" description="Helical" evidence="10">
    <location>
        <begin position="30"/>
        <end position="51"/>
    </location>
</feature>
<name>A0A4Q9KL93_PROTD</name>
<evidence type="ECO:0000256" key="2">
    <source>
        <dbReference type="ARBA" id="ARBA00022448"/>
    </source>
</evidence>
<organism evidence="16 17">
    <name type="scientific">Propioniciclava tarda</name>
    <dbReference type="NCBI Taxonomy" id="433330"/>
    <lineage>
        <taxon>Bacteria</taxon>
        <taxon>Bacillati</taxon>
        <taxon>Actinomycetota</taxon>
        <taxon>Actinomycetes</taxon>
        <taxon>Propionibacteriales</taxon>
        <taxon>Propionibacteriaceae</taxon>
        <taxon>Propioniciclava</taxon>
    </lineage>
</organism>
<feature type="transmembrane region" description="Helical" evidence="10">
    <location>
        <begin position="675"/>
        <end position="699"/>
    </location>
</feature>
<dbReference type="InterPro" id="IPR007182">
    <property type="entry name" value="MnhB"/>
</dbReference>
<keyword evidence="6 10" id="KW-1133">Transmembrane helix</keyword>
<feature type="domain" description="MrpA C-terminal/MbhE" evidence="15">
    <location>
        <begin position="673"/>
        <end position="749"/>
    </location>
</feature>
<keyword evidence="17" id="KW-1185">Reference proteome</keyword>
<comment type="caution">
    <text evidence="16">The sequence shown here is derived from an EMBL/GenBank/DDBJ whole genome shotgun (WGS) entry which is preliminary data.</text>
</comment>
<dbReference type="Pfam" id="PF00361">
    <property type="entry name" value="Proton_antipo_M"/>
    <property type="match status" value="1"/>
</dbReference>
<feature type="transmembrane region" description="Helical" evidence="10">
    <location>
        <begin position="790"/>
        <end position="808"/>
    </location>
</feature>
<evidence type="ECO:0000256" key="4">
    <source>
        <dbReference type="ARBA" id="ARBA00022475"/>
    </source>
</evidence>
<evidence type="ECO:0000256" key="6">
    <source>
        <dbReference type="ARBA" id="ARBA00022989"/>
    </source>
</evidence>
<keyword evidence="3" id="KW-0050">Antiport</keyword>
<comment type="subcellular location">
    <subcellularLocation>
        <location evidence="1">Cell membrane</location>
        <topology evidence="1">Multi-pass membrane protein</topology>
    </subcellularLocation>
    <subcellularLocation>
        <location evidence="9">Membrane</location>
        <topology evidence="9">Multi-pass membrane protein</topology>
    </subcellularLocation>
</comment>
<keyword evidence="7" id="KW-0406">Ion transport</keyword>
<feature type="transmembrane region" description="Helical" evidence="10">
    <location>
        <begin position="109"/>
        <end position="125"/>
    </location>
</feature>
<evidence type="ECO:0000313" key="16">
    <source>
        <dbReference type="EMBL" id="TBT94429.1"/>
    </source>
</evidence>
<dbReference type="Proteomes" id="UP000291933">
    <property type="component" value="Unassembled WGS sequence"/>
</dbReference>
<feature type="transmembrane region" description="Helical" evidence="10">
    <location>
        <begin position="160"/>
        <end position="181"/>
    </location>
</feature>
<accession>A0A4Q9KL93</accession>
<evidence type="ECO:0000256" key="8">
    <source>
        <dbReference type="ARBA" id="ARBA00023136"/>
    </source>
</evidence>
<feature type="transmembrane region" description="Helical" evidence="10">
    <location>
        <begin position="131"/>
        <end position="148"/>
    </location>
</feature>
<feature type="transmembrane region" description="Helical" evidence="10">
    <location>
        <begin position="201"/>
        <end position="218"/>
    </location>
</feature>
<dbReference type="Pfam" id="PF13244">
    <property type="entry name" value="MbhD"/>
    <property type="match status" value="1"/>
</dbReference>
<keyword evidence="2" id="KW-0813">Transport</keyword>
<protein>
    <submittedName>
        <fullName evidence="16">DUF4040 domain-containing protein</fullName>
    </submittedName>
</protein>
<feature type="transmembrane region" description="Helical" evidence="10">
    <location>
        <begin position="269"/>
        <end position="290"/>
    </location>
</feature>
<dbReference type="GO" id="GO:0005886">
    <property type="term" value="C:plasma membrane"/>
    <property type="evidence" value="ECO:0007669"/>
    <property type="project" value="UniProtKB-SubCell"/>
</dbReference>
<feature type="domain" description="NADH:quinone oxidoreductase/Mrp antiporter transmembrane" evidence="11">
    <location>
        <begin position="127"/>
        <end position="405"/>
    </location>
</feature>
<feature type="transmembrane region" description="Helical" evidence="10">
    <location>
        <begin position="297"/>
        <end position="322"/>
    </location>
</feature>
<dbReference type="RefSeq" id="WP_131172509.1">
    <property type="nucleotide sequence ID" value="NZ_FXTL01000013.1"/>
</dbReference>
<feature type="transmembrane region" description="Helical" evidence="10">
    <location>
        <begin position="79"/>
        <end position="102"/>
    </location>
</feature>
<feature type="transmembrane region" description="Helical" evidence="10">
    <location>
        <begin position="558"/>
        <end position="581"/>
    </location>
</feature>
<dbReference type="Pfam" id="PF00662">
    <property type="entry name" value="Proton_antipo_N"/>
    <property type="match status" value="1"/>
</dbReference>
<evidence type="ECO:0000259" key="13">
    <source>
        <dbReference type="Pfam" id="PF04039"/>
    </source>
</evidence>
<feature type="transmembrane region" description="Helical" evidence="10">
    <location>
        <begin position="445"/>
        <end position="465"/>
    </location>
</feature>
<gene>
    <name evidence="16" type="ORF">ET996_10450</name>
</gene>
<dbReference type="PANTHER" id="PTHR43373">
    <property type="entry name" value="NA(+)/H(+) ANTIPORTER SUBUNIT"/>
    <property type="match status" value="1"/>
</dbReference>
<dbReference type="EMBL" id="SDMR01000013">
    <property type="protein sequence ID" value="TBT94429.1"/>
    <property type="molecule type" value="Genomic_DNA"/>
</dbReference>
<evidence type="ECO:0000259" key="11">
    <source>
        <dbReference type="Pfam" id="PF00361"/>
    </source>
</evidence>
<feature type="transmembrane region" description="Helical" evidence="10">
    <location>
        <begin position="400"/>
        <end position="424"/>
    </location>
</feature>
<dbReference type="InterPro" id="IPR001516">
    <property type="entry name" value="Proton_antipo_N"/>
</dbReference>
<proteinExistence type="predicted"/>
<dbReference type="GO" id="GO:0006811">
    <property type="term" value="P:monoatomic ion transport"/>
    <property type="evidence" value="ECO:0007669"/>
    <property type="project" value="UniProtKB-KW"/>
</dbReference>
<dbReference type="PANTHER" id="PTHR43373:SF1">
    <property type="entry name" value="NA(+)_H(+) ANTIPORTER SUBUNIT A"/>
    <property type="match status" value="1"/>
</dbReference>
<dbReference type="GO" id="GO:0015297">
    <property type="term" value="F:antiporter activity"/>
    <property type="evidence" value="ECO:0007669"/>
    <property type="project" value="UniProtKB-KW"/>
</dbReference>
<dbReference type="InterPro" id="IPR001750">
    <property type="entry name" value="ND/Mrp_TM"/>
</dbReference>
<dbReference type="InterPro" id="IPR050616">
    <property type="entry name" value="CPA3_Na-H_Antiporter_A"/>
</dbReference>
<sequence>MSTSILPLLLAAALALVVVAWLGGRFAGRAIGWAIATGLGSLFAATVALWATKTAETPDASQSWLPTLGLALRLRLDGLSLLFALVVLGIGALVMAYCVNYLPPGRHGPFYALLTFFAFAMLGLVLADDLILLWVFWEFTTVTSFLLIQQVGPKGRRPAIRTFVVTGAGGLSLLAAVTLTATATGTTRLTDALASPLWTQRPATTALIGTLVALAAFTKSAQFPFHAWLPDAMVASTPVSAYLHAAAMVKAGIYLLLRFSTAFAGTPTWTILLVTVGLLTAVYGATLALRRHDLKELLAYSTVSQLGFLVATIGVGTGYALVGAVVHVVAHALFKSALFMSVGLIDHSAGTRDLRRLSGLRRSMPATAVLLSVAAASMAGLPPLFGFVSKEAMFKGFAAAPWASGLVGAAIVAAVAGASLTFAYSARMLLPLFGPPMDAPPHEAPAAMIAPVAVAAGGGVVFGVADPLLTTFITDAARAIAPTASEADLSLWHGLTPALGMTLAVYVVGALLVIGRRRVESVQGAFPTPRRAVDVLEALISSSVRAGRRLGDLTRSDALFRHLLPPLVAFSIIGLAGATASGWRLPADSTTRPLDWAMLALIAIGVVLTLRARSRVALVTIVGVAGFAMAVLFVSLGATDVALTQLLVEILTVVVMVLLLVRLPTSFHVVRRRRLRVALSAGVLAGVAMLGVALVVVGADFLSDAGRTYLARTKELTGASNVVNSILVDFRAFDTFGELVVLGMAGVATAVALQSRGLLPLRPSPLVVPDDSPAADPVANGLVLRVIERLVGPLLVVLSLWFFVRGHYYPGGGFIAALVASAGLCLIFLAAPDDRVARLRGSAMRLIGAGIALATVVGLVGLAVGSFLRPIGTKVADFSISTALLFDVGVYLAVIGLVLAALRLLGTDSDARPPRRRPTGITVKGGE</sequence>
<evidence type="ECO:0000256" key="5">
    <source>
        <dbReference type="ARBA" id="ARBA00022692"/>
    </source>
</evidence>
<evidence type="ECO:0000259" key="12">
    <source>
        <dbReference type="Pfam" id="PF00662"/>
    </source>
</evidence>
<feature type="transmembrane region" description="Helical" evidence="10">
    <location>
        <begin position="6"/>
        <end position="23"/>
    </location>
</feature>
<evidence type="ECO:0000256" key="3">
    <source>
        <dbReference type="ARBA" id="ARBA00022449"/>
    </source>
</evidence>
<dbReference type="Pfam" id="PF04039">
    <property type="entry name" value="MnhB"/>
    <property type="match status" value="1"/>
</dbReference>
<dbReference type="PRINTS" id="PR01434">
    <property type="entry name" value="NADHDHGNASE5"/>
</dbReference>
<evidence type="ECO:0000256" key="9">
    <source>
        <dbReference type="RuleBase" id="RU000320"/>
    </source>
</evidence>
<evidence type="ECO:0000256" key="7">
    <source>
        <dbReference type="ARBA" id="ARBA00023065"/>
    </source>
</evidence>
<feature type="transmembrane region" description="Helical" evidence="10">
    <location>
        <begin position="491"/>
        <end position="514"/>
    </location>
</feature>
<feature type="transmembrane region" description="Helical" evidence="10">
    <location>
        <begin position="366"/>
        <end position="388"/>
    </location>
</feature>
<keyword evidence="5 9" id="KW-0812">Transmembrane</keyword>
<feature type="transmembrane region" description="Helical" evidence="10">
    <location>
        <begin position="888"/>
        <end position="906"/>
    </location>
</feature>
<feature type="transmembrane region" description="Helical" evidence="10">
    <location>
        <begin position="843"/>
        <end position="868"/>
    </location>
</feature>
<keyword evidence="8 10" id="KW-0472">Membrane</keyword>
<feature type="transmembrane region" description="Helical" evidence="10">
    <location>
        <begin position="328"/>
        <end position="345"/>
    </location>
</feature>
<dbReference type="OrthoDB" id="9811798at2"/>
<feature type="transmembrane region" description="Helical" evidence="10">
    <location>
        <begin position="617"/>
        <end position="636"/>
    </location>
</feature>
<dbReference type="Pfam" id="PF20501">
    <property type="entry name" value="MbhE"/>
    <property type="match status" value="1"/>
</dbReference>
<dbReference type="InterPro" id="IPR025383">
    <property type="entry name" value="MrpA_C/MbhD"/>
</dbReference>
<feature type="domain" description="NADH-Ubiquinone oxidoreductase (complex I) chain 5 N-terminal" evidence="12">
    <location>
        <begin position="67"/>
        <end position="102"/>
    </location>
</feature>
<dbReference type="AlphaFoldDB" id="A0A4Q9KL93"/>
<feature type="transmembrane region" description="Helical" evidence="10">
    <location>
        <begin position="593"/>
        <end position="610"/>
    </location>
</feature>
<feature type="transmembrane region" description="Helical" evidence="10">
    <location>
        <begin position="642"/>
        <end position="663"/>
    </location>
</feature>
<evidence type="ECO:0000256" key="1">
    <source>
        <dbReference type="ARBA" id="ARBA00004651"/>
    </source>
</evidence>
<evidence type="ECO:0000313" key="17">
    <source>
        <dbReference type="Proteomes" id="UP000291933"/>
    </source>
</evidence>
<keyword evidence="4" id="KW-1003">Cell membrane</keyword>
<evidence type="ECO:0000259" key="15">
    <source>
        <dbReference type="Pfam" id="PF20501"/>
    </source>
</evidence>
<evidence type="ECO:0000259" key="14">
    <source>
        <dbReference type="Pfam" id="PF13244"/>
    </source>
</evidence>
<dbReference type="InterPro" id="IPR046806">
    <property type="entry name" value="MrpA_C/MbhE"/>
</dbReference>
<reference evidence="16 17" key="1">
    <citation type="submission" date="2019-01" db="EMBL/GenBank/DDBJ databases">
        <title>Lactibacter flavus gen. nov., sp. nov., a novel bacterium of the family Propionibacteriaceae isolated from raw milk and dairy products.</title>
        <authorList>
            <person name="Huptas C."/>
            <person name="Wenning M."/>
            <person name="Breitenwieser F."/>
            <person name="Doll E."/>
            <person name="Von Neubeck M."/>
            <person name="Busse H.-J."/>
            <person name="Scherer S."/>
        </authorList>
    </citation>
    <scope>NUCLEOTIDE SEQUENCE [LARGE SCALE GENOMIC DNA]</scope>
    <source>
        <strain evidence="16 17">DSM 22130</strain>
    </source>
</reference>
<feature type="domain" description="Na+/H+ antiporter MnhB subunit-related protein" evidence="13">
    <location>
        <begin position="783"/>
        <end position="899"/>
    </location>
</feature>